<dbReference type="Pfam" id="PF11578">
    <property type="entry name" value="DUF3237"/>
    <property type="match status" value="1"/>
</dbReference>
<dbReference type="HAMAP" id="MF_00775">
    <property type="entry name" value="UPF0311"/>
    <property type="match status" value="1"/>
</dbReference>
<evidence type="ECO:0000313" key="2">
    <source>
        <dbReference type="EMBL" id="MEX4006841.1"/>
    </source>
</evidence>
<dbReference type="PANTHER" id="PTHR37315">
    <property type="entry name" value="UPF0311 PROTEIN BLR7842"/>
    <property type="match status" value="1"/>
</dbReference>
<organism evidence="2 3">
    <name type="scientific">Neoaquamicrobium sediminum</name>
    <dbReference type="NCBI Taxonomy" id="1849104"/>
    <lineage>
        <taxon>Bacteria</taxon>
        <taxon>Pseudomonadati</taxon>
        <taxon>Pseudomonadota</taxon>
        <taxon>Alphaproteobacteria</taxon>
        <taxon>Hyphomicrobiales</taxon>
        <taxon>Phyllobacteriaceae</taxon>
        <taxon>Neoaquamicrobium</taxon>
    </lineage>
</organism>
<dbReference type="RefSeq" id="WP_368802108.1">
    <property type="nucleotide sequence ID" value="NZ_JAZHFV010000002.1"/>
</dbReference>
<dbReference type="Proteomes" id="UP001559025">
    <property type="component" value="Unassembled WGS sequence"/>
</dbReference>
<dbReference type="InterPro" id="IPR020915">
    <property type="entry name" value="UPF0311"/>
</dbReference>
<proteinExistence type="inferred from homology"/>
<accession>A0ABV3WQA7</accession>
<evidence type="ECO:0000256" key="1">
    <source>
        <dbReference type="HAMAP-Rule" id="MF_00775"/>
    </source>
</evidence>
<evidence type="ECO:0000313" key="3">
    <source>
        <dbReference type="Proteomes" id="UP001559025"/>
    </source>
</evidence>
<name>A0ABV3WQA7_9HYPH</name>
<reference evidence="2 3" key="1">
    <citation type="submission" date="2024-01" db="EMBL/GenBank/DDBJ databases">
        <title>New evidence supports the origin of RcGTA from prophage.</title>
        <authorList>
            <person name="Xu Y."/>
            <person name="Liu B."/>
            <person name="Chen F."/>
        </authorList>
    </citation>
    <scope>NUCLEOTIDE SEQUENCE [LARGE SCALE GENOMIC DNA]</scope>
    <source>
        <strain evidence="2 3">CBW1107-2</strain>
    </source>
</reference>
<gene>
    <name evidence="2" type="ORF">V1479_05955</name>
</gene>
<protein>
    <recommendedName>
        <fullName evidence="1">UPF0311 protein V1479_05955</fullName>
    </recommendedName>
</protein>
<dbReference type="EMBL" id="JAZHFV010000002">
    <property type="protein sequence ID" value="MEX4006841.1"/>
    <property type="molecule type" value="Genomic_DNA"/>
</dbReference>
<comment type="similarity">
    <text evidence="1">Belongs to the UPF0311 family.</text>
</comment>
<dbReference type="Gene3D" id="2.40.160.20">
    <property type="match status" value="1"/>
</dbReference>
<sequence>MQEAPGLRHLAHLDVELAAPIELGDGPRGRRRIIPIIGGTVTGERLSGEILNLGADWQTVLSDGTAELDTRYAMRSHDGASIDIRNFGYRHGPKDVLDALGRGEAVDPSLYYMRTQPRFETGDARYAWLNRIVCIGTGARLANGVRVSFFEVL</sequence>
<keyword evidence="3" id="KW-1185">Reference proteome</keyword>
<comment type="caution">
    <text evidence="2">The sequence shown here is derived from an EMBL/GenBank/DDBJ whole genome shotgun (WGS) entry which is preliminary data.</text>
</comment>
<dbReference type="PANTHER" id="PTHR37315:SF1">
    <property type="entry name" value="UPF0311 PROTEIN BLR7842"/>
    <property type="match status" value="1"/>
</dbReference>